<sequence length="104" mass="11603">MNVKQRSEAQPGQLVKVLKGRDAGTVNVIVQIVDDRFVLIADGDKRKFDQPKRKNVQHLELLPTVSSEVVHSLQESGRVTNAKLRHAVLVYLKSESSEAEEKGD</sequence>
<dbReference type="InterPro" id="IPR041985">
    <property type="entry name" value="Ribosomal_eL14_KOW"/>
</dbReference>
<dbReference type="RefSeq" id="WP_036619545.1">
    <property type="nucleotide sequence ID" value="NZ_JAKOBR010000057.1"/>
</dbReference>
<proteinExistence type="predicted"/>
<evidence type="ECO:0000313" key="3">
    <source>
        <dbReference type="EMBL" id="KFM83851.1"/>
    </source>
</evidence>
<dbReference type="STRING" id="44252.DJ90_5613"/>
<dbReference type="SUPFAM" id="SSF50104">
    <property type="entry name" value="Translation proteins SH3-like domain"/>
    <property type="match status" value="1"/>
</dbReference>
<dbReference type="GeneID" id="77011311"/>
<dbReference type="CDD" id="cd06088">
    <property type="entry name" value="KOW_RPL14"/>
    <property type="match status" value="1"/>
</dbReference>
<reference evidence="3 4" key="1">
    <citation type="submission" date="2014-04" db="EMBL/GenBank/DDBJ databases">
        <authorList>
            <person name="Bishop-Lilly K.A."/>
            <person name="Broomall S.M."/>
            <person name="Chain P.S."/>
            <person name="Chertkov O."/>
            <person name="Coyne S.R."/>
            <person name="Daligault H.E."/>
            <person name="Davenport K.W."/>
            <person name="Erkkila T."/>
            <person name="Frey K.G."/>
            <person name="Gibbons H.S."/>
            <person name="Gu W."/>
            <person name="Jaissle J."/>
            <person name="Johnson S.L."/>
            <person name="Koroleva G.I."/>
            <person name="Ladner J.T."/>
            <person name="Lo C.-C."/>
            <person name="Minogue T.D."/>
            <person name="Munk C."/>
            <person name="Palacios G.F."/>
            <person name="Redden C.L."/>
            <person name="Rosenzweig C.N."/>
            <person name="Scholz M.B."/>
            <person name="Teshima H."/>
            <person name="Xu Y."/>
        </authorList>
    </citation>
    <scope>NUCLEOTIDE SEQUENCE [LARGE SCALE GENOMIC DNA]</scope>
    <source>
        <strain evidence="3 4">8244</strain>
    </source>
</reference>
<dbReference type="GO" id="GO:1990904">
    <property type="term" value="C:ribonucleoprotein complex"/>
    <property type="evidence" value="ECO:0007669"/>
    <property type="project" value="UniProtKB-KW"/>
</dbReference>
<keyword evidence="4" id="KW-1185">Reference proteome</keyword>
<organism evidence="3 4">
    <name type="scientific">Paenibacillus macerans</name>
    <name type="common">Bacillus macerans</name>
    <dbReference type="NCBI Taxonomy" id="44252"/>
    <lineage>
        <taxon>Bacteria</taxon>
        <taxon>Bacillati</taxon>
        <taxon>Bacillota</taxon>
        <taxon>Bacilli</taxon>
        <taxon>Bacillales</taxon>
        <taxon>Paenibacillaceae</taxon>
        <taxon>Paenibacillus</taxon>
    </lineage>
</organism>
<dbReference type="PATRIC" id="fig|44252.3.peg.6560"/>
<protein>
    <submittedName>
        <fullName evidence="3">RNA polymerase alpha subunit and ribosomal protein</fullName>
    </submittedName>
</protein>
<keyword evidence="2" id="KW-0687">Ribonucleoprotein</keyword>
<dbReference type="GO" id="GO:0005840">
    <property type="term" value="C:ribosome"/>
    <property type="evidence" value="ECO:0007669"/>
    <property type="project" value="UniProtKB-KW"/>
</dbReference>
<keyword evidence="1 3" id="KW-0689">Ribosomal protein</keyword>
<dbReference type="InterPro" id="IPR008991">
    <property type="entry name" value="Translation_prot_SH3-like_sf"/>
</dbReference>
<comment type="caution">
    <text evidence="3">The sequence shown here is derived from an EMBL/GenBank/DDBJ whole genome shotgun (WGS) entry which is preliminary data.</text>
</comment>
<name>A0A090XGD5_PAEMA</name>
<dbReference type="Proteomes" id="UP000029278">
    <property type="component" value="Unassembled WGS sequence"/>
</dbReference>
<evidence type="ECO:0000313" key="4">
    <source>
        <dbReference type="Proteomes" id="UP000029278"/>
    </source>
</evidence>
<dbReference type="HOGENOM" id="CLU_168121_1_0_9"/>
<dbReference type="Gene3D" id="2.30.30.30">
    <property type="match status" value="1"/>
</dbReference>
<dbReference type="EMBL" id="JMQA01000062">
    <property type="protein sequence ID" value="KFM83851.1"/>
    <property type="molecule type" value="Genomic_DNA"/>
</dbReference>
<dbReference type="InterPro" id="IPR014722">
    <property type="entry name" value="Rib_uL2_dom2"/>
</dbReference>
<gene>
    <name evidence="3" type="ORF">DJ90_5613</name>
</gene>
<evidence type="ECO:0000256" key="1">
    <source>
        <dbReference type="ARBA" id="ARBA00022980"/>
    </source>
</evidence>
<evidence type="ECO:0000256" key="2">
    <source>
        <dbReference type="ARBA" id="ARBA00023274"/>
    </source>
</evidence>
<dbReference type="OrthoDB" id="5244at2"/>
<dbReference type="AlphaFoldDB" id="A0A090XGD5"/>
<accession>A0A090XGD5</accession>